<organism evidence="1 2">
    <name type="scientific">Escherichia phage pinkbiff</name>
    <dbReference type="NCBI Taxonomy" id="2696440"/>
    <lineage>
        <taxon>Viruses</taxon>
        <taxon>Duplodnaviria</taxon>
        <taxon>Heunggongvirae</taxon>
        <taxon>Uroviricota</taxon>
        <taxon>Caudoviricetes</taxon>
        <taxon>Andersonviridae</taxon>
        <taxon>Ounavirinae</taxon>
        <taxon>Felixounavirus</taxon>
        <taxon>Felixounavirus pinkbiff</taxon>
        <taxon>Felixounavirus Alf5</taxon>
    </lineage>
</organism>
<name>A0A6B9X1X0_9CAUD</name>
<evidence type="ECO:0000313" key="2">
    <source>
        <dbReference type="Proteomes" id="UP000464760"/>
    </source>
</evidence>
<dbReference type="Proteomes" id="UP000464760">
    <property type="component" value="Segment"/>
</dbReference>
<accession>A0A6B9X1X0</accession>
<protein>
    <submittedName>
        <fullName evidence="1">Uncharacterized protein</fullName>
    </submittedName>
</protein>
<evidence type="ECO:0000313" key="1">
    <source>
        <dbReference type="EMBL" id="QHR70055.1"/>
    </source>
</evidence>
<sequence>MSINGEGMTSPLNKTLKLGDSKMAHVTVITNKPDSSWSTQVSDKMTPMQCLKYFEQWNKGEDVSPFKVMQIIHVDNEGKKTTLNSEYYANRFETRSKAMKLLRESGYAHIAALIWDDLLKIQRANYVKPEKISIS</sequence>
<reference evidence="2" key="1">
    <citation type="submission" date="2019-12" db="EMBL/GenBank/DDBJ databases">
        <authorList>
            <person name="Olsen N.S."/>
            <person name="Junco L.M.F."/>
            <person name="Kot W."/>
            <person name="Hansen L.H."/>
        </authorList>
    </citation>
    <scope>NUCLEOTIDE SEQUENCE [LARGE SCALE GENOMIC DNA]</scope>
</reference>
<proteinExistence type="predicted"/>
<dbReference type="EMBL" id="MN850603">
    <property type="protein sequence ID" value="QHR70055.1"/>
    <property type="molecule type" value="Genomic_DNA"/>
</dbReference>
<keyword evidence="2" id="KW-1185">Reference proteome</keyword>
<gene>
    <name evidence="1" type="ORF">pinkbiff_60</name>
</gene>